<name>A0ABR1BRH5_NECAM</name>
<accession>A0ABR1BRH5</accession>
<dbReference type="Proteomes" id="UP001303046">
    <property type="component" value="Unassembled WGS sequence"/>
</dbReference>
<evidence type="ECO:0000313" key="3">
    <source>
        <dbReference type="Proteomes" id="UP001303046"/>
    </source>
</evidence>
<dbReference type="EMBL" id="JAVFWL010000001">
    <property type="protein sequence ID" value="KAK6728500.1"/>
    <property type="molecule type" value="Genomic_DNA"/>
</dbReference>
<feature type="region of interest" description="Disordered" evidence="1">
    <location>
        <begin position="86"/>
        <end position="109"/>
    </location>
</feature>
<reference evidence="2 3" key="1">
    <citation type="submission" date="2023-08" db="EMBL/GenBank/DDBJ databases">
        <title>A Necator americanus chromosomal reference genome.</title>
        <authorList>
            <person name="Ilik V."/>
            <person name="Petrzelkova K.J."/>
            <person name="Pardy F."/>
            <person name="Fuh T."/>
            <person name="Niatou-Singa F.S."/>
            <person name="Gouil Q."/>
            <person name="Baker L."/>
            <person name="Ritchie M.E."/>
            <person name="Jex A.R."/>
            <person name="Gazzola D."/>
            <person name="Li H."/>
            <person name="Toshio Fujiwara R."/>
            <person name="Zhan B."/>
            <person name="Aroian R.V."/>
            <person name="Pafco B."/>
            <person name="Schwarz E.M."/>
        </authorList>
    </citation>
    <scope>NUCLEOTIDE SEQUENCE [LARGE SCALE GENOMIC DNA]</scope>
    <source>
        <strain evidence="2 3">Aroian</strain>
        <tissue evidence="2">Whole animal</tissue>
    </source>
</reference>
<protein>
    <submittedName>
        <fullName evidence="2">Uncharacterized protein</fullName>
    </submittedName>
</protein>
<gene>
    <name evidence="2" type="primary">Necator_chrI.g2003</name>
    <name evidence="2" type="ORF">RB195_005877</name>
</gene>
<comment type="caution">
    <text evidence="2">The sequence shown here is derived from an EMBL/GenBank/DDBJ whole genome shotgun (WGS) entry which is preliminary data.</text>
</comment>
<proteinExistence type="predicted"/>
<evidence type="ECO:0000256" key="1">
    <source>
        <dbReference type="SAM" id="MobiDB-lite"/>
    </source>
</evidence>
<organism evidence="2 3">
    <name type="scientific">Necator americanus</name>
    <name type="common">Human hookworm</name>
    <dbReference type="NCBI Taxonomy" id="51031"/>
    <lineage>
        <taxon>Eukaryota</taxon>
        <taxon>Metazoa</taxon>
        <taxon>Ecdysozoa</taxon>
        <taxon>Nematoda</taxon>
        <taxon>Chromadorea</taxon>
        <taxon>Rhabditida</taxon>
        <taxon>Rhabditina</taxon>
        <taxon>Rhabditomorpha</taxon>
        <taxon>Strongyloidea</taxon>
        <taxon>Ancylostomatidae</taxon>
        <taxon>Bunostominae</taxon>
        <taxon>Necator</taxon>
    </lineage>
</organism>
<sequence length="175" mass="20416">MEYQVGVVTEKVDDVTVEHCFNHLGHEARRSQLRLEKSAEQYIVSLLRDGLTVRQVYKKVRMEVRGGPRTRLYFVTTRDIRRNVEESENNVRLARRPEEPPVGRPQTPAPIRKLHKRAHLRKEEQAKRKPTLDIPDCAQDERDTCACPTCEDWMHTECISNVCPRDGTDLERNDV</sequence>
<evidence type="ECO:0000313" key="2">
    <source>
        <dbReference type="EMBL" id="KAK6728500.1"/>
    </source>
</evidence>
<keyword evidence="3" id="KW-1185">Reference proteome</keyword>